<proteinExistence type="predicted"/>
<dbReference type="InterPro" id="IPR011705">
    <property type="entry name" value="BACK"/>
</dbReference>
<keyword evidence="6" id="KW-0009">Actin-binding</keyword>
<keyword evidence="4" id="KW-0677">Repeat</keyword>
<feature type="non-terminal residue" evidence="9">
    <location>
        <position position="1"/>
    </location>
</feature>
<dbReference type="InterPro" id="IPR000210">
    <property type="entry name" value="BTB/POZ_dom"/>
</dbReference>
<dbReference type="SUPFAM" id="SSF54695">
    <property type="entry name" value="POZ domain"/>
    <property type="match status" value="1"/>
</dbReference>
<dbReference type="SMART" id="SM00875">
    <property type="entry name" value="BACK"/>
    <property type="match status" value="1"/>
</dbReference>
<reference evidence="9 10" key="1">
    <citation type="submission" date="2019-08" db="EMBL/GenBank/DDBJ databases">
        <title>Whole genome of Aphis craccivora.</title>
        <authorList>
            <person name="Voronova N.V."/>
            <person name="Shulinski R.S."/>
            <person name="Bandarenka Y.V."/>
            <person name="Zhorov D.G."/>
            <person name="Warner D."/>
        </authorList>
    </citation>
    <scope>NUCLEOTIDE SEQUENCE [LARGE SCALE GENOMIC DNA]</scope>
    <source>
        <strain evidence="9">180601</strain>
        <tissue evidence="9">Whole Body</tissue>
    </source>
</reference>
<sequence length="631" mass="70827">VLNMSINQLDDLQTSTSENDVLSYTNSFHSIQLLEHLKSLRDNEVSCDIKLRTSNGTIVVGHRIVLEAASKYFHAKFSNFDNNFKGIVDILIKELDSVLQILVDYIYTGKIKITKENVKVLLPAAKILQLDYVINACVEYLQTSLDTSNCLSIKAFADLHNCMELMSSSEEFINKYFLQVVQEDEFISLTFEKVIELISCNDIAVPCEEKVFECVIKWIKHDLDSREKFLPQLMEHVRLPLLASKSCLLKHTIDEPLLKNCPKYNDIVSEALHYYLLQSTQYFTIPQTIRCKPRQFGGLKKIILMFFCSEKLSKFSSKWYDPATNLFKNAVEMNDCPMKTNIGVIRDQFVFAMGGINGKLSSQSVSMLDVSSPSPCWIPMADMLVERKYLGVGELNDCIYAIGGNDSDDNVLSSVEVFDVGIQKWRMVTPMNTNRNGFGVGVLNDCLYTVGGYDGSNYLKSVECYDPTLDTWTQVADLSIARDGISVGVLNGVLYAIGGISDDADADTTNNDSINVISDDDTVGLNDCNNDGDYIDSSYYLTSVEVYRPSDGVWSSIADMNLGRYEPGVVTLNGLLYVFGGEKVKNPHHCSIEVYDPNTNTWSMKILPKVNEDFQIYKGVVVNKPPNFITN</sequence>
<dbReference type="Proteomes" id="UP000478052">
    <property type="component" value="Unassembled WGS sequence"/>
</dbReference>
<evidence type="ECO:0000313" key="9">
    <source>
        <dbReference type="EMBL" id="KAF0753588.1"/>
    </source>
</evidence>
<dbReference type="SMART" id="SM00612">
    <property type="entry name" value="Kelch"/>
    <property type="match status" value="5"/>
</dbReference>
<protein>
    <recommendedName>
        <fullName evidence="2">Kelch-like protein diablo</fullName>
    </recommendedName>
</protein>
<dbReference type="PROSITE" id="PS50097">
    <property type="entry name" value="BTB"/>
    <property type="match status" value="1"/>
</dbReference>
<dbReference type="InterPro" id="IPR017096">
    <property type="entry name" value="BTB-kelch_protein"/>
</dbReference>
<dbReference type="Gene3D" id="3.30.710.10">
    <property type="entry name" value="Potassium Channel Kv1.1, Chain A"/>
    <property type="match status" value="1"/>
</dbReference>
<dbReference type="GO" id="GO:0003779">
    <property type="term" value="F:actin binding"/>
    <property type="evidence" value="ECO:0007669"/>
    <property type="project" value="UniProtKB-KW"/>
</dbReference>
<evidence type="ECO:0000259" key="8">
    <source>
        <dbReference type="PROSITE" id="PS50097"/>
    </source>
</evidence>
<gene>
    <name evidence="9" type="ORF">FWK35_00017270</name>
</gene>
<organism evidence="9 10">
    <name type="scientific">Aphis craccivora</name>
    <name type="common">Cowpea aphid</name>
    <dbReference type="NCBI Taxonomy" id="307492"/>
    <lineage>
        <taxon>Eukaryota</taxon>
        <taxon>Metazoa</taxon>
        <taxon>Ecdysozoa</taxon>
        <taxon>Arthropoda</taxon>
        <taxon>Hexapoda</taxon>
        <taxon>Insecta</taxon>
        <taxon>Pterygota</taxon>
        <taxon>Neoptera</taxon>
        <taxon>Paraneoptera</taxon>
        <taxon>Hemiptera</taxon>
        <taxon>Sternorrhyncha</taxon>
        <taxon>Aphidomorpha</taxon>
        <taxon>Aphidoidea</taxon>
        <taxon>Aphididae</taxon>
        <taxon>Aphidini</taxon>
        <taxon>Aphis</taxon>
        <taxon>Aphis</taxon>
    </lineage>
</organism>
<dbReference type="OrthoDB" id="6604492at2759"/>
<name>A0A6G0YCY6_APHCR</name>
<keyword evidence="10" id="KW-1185">Reference proteome</keyword>
<dbReference type="FunFam" id="1.25.40.420:FF:000001">
    <property type="entry name" value="Kelch-like family member 12"/>
    <property type="match status" value="1"/>
</dbReference>
<evidence type="ECO:0000256" key="5">
    <source>
        <dbReference type="ARBA" id="ARBA00022786"/>
    </source>
</evidence>
<dbReference type="EMBL" id="VUJU01004688">
    <property type="protein sequence ID" value="KAF0753588.1"/>
    <property type="molecule type" value="Genomic_DNA"/>
</dbReference>
<feature type="domain" description="BTB" evidence="8">
    <location>
        <begin position="47"/>
        <end position="115"/>
    </location>
</feature>
<dbReference type="Pfam" id="PF01344">
    <property type="entry name" value="Kelch_1"/>
    <property type="match status" value="3"/>
</dbReference>
<dbReference type="SMART" id="SM00225">
    <property type="entry name" value="BTB"/>
    <property type="match status" value="1"/>
</dbReference>
<dbReference type="PIRSF" id="PIRSF037037">
    <property type="entry name" value="Kelch-like_protein_gigaxonin"/>
    <property type="match status" value="1"/>
</dbReference>
<dbReference type="InterPro" id="IPR011333">
    <property type="entry name" value="SKP1/BTB/POZ_sf"/>
</dbReference>
<keyword evidence="3" id="KW-0880">Kelch repeat</keyword>
<dbReference type="UniPathway" id="UPA00143"/>
<comment type="function">
    <text evidence="7">Probable substrate-specific adapter of an E3 ubiquitin-protein ligase complex which mediates the ubiquitination and subsequent proteasomal degradation of target proteins. May have a role in synapse differentiation and growth.</text>
</comment>
<dbReference type="InterPro" id="IPR015915">
    <property type="entry name" value="Kelch-typ_b-propeller"/>
</dbReference>
<dbReference type="AlphaFoldDB" id="A0A6G0YCY6"/>
<dbReference type="Pfam" id="PF00651">
    <property type="entry name" value="BTB"/>
    <property type="match status" value="1"/>
</dbReference>
<comment type="caution">
    <text evidence="9">The sequence shown here is derived from an EMBL/GenBank/DDBJ whole genome shotgun (WGS) entry which is preliminary data.</text>
</comment>
<evidence type="ECO:0000256" key="3">
    <source>
        <dbReference type="ARBA" id="ARBA00022441"/>
    </source>
</evidence>
<dbReference type="Pfam" id="PF07707">
    <property type="entry name" value="BACK"/>
    <property type="match status" value="1"/>
</dbReference>
<evidence type="ECO:0000313" key="10">
    <source>
        <dbReference type="Proteomes" id="UP000478052"/>
    </source>
</evidence>
<dbReference type="Gene3D" id="1.25.40.420">
    <property type="match status" value="1"/>
</dbReference>
<evidence type="ECO:0000256" key="4">
    <source>
        <dbReference type="ARBA" id="ARBA00022737"/>
    </source>
</evidence>
<evidence type="ECO:0000256" key="2">
    <source>
        <dbReference type="ARBA" id="ARBA00013699"/>
    </source>
</evidence>
<dbReference type="PANTHER" id="PTHR24412:SF466">
    <property type="entry name" value="RING CANAL KELCH PROTEIN"/>
    <property type="match status" value="1"/>
</dbReference>
<dbReference type="InterPro" id="IPR006652">
    <property type="entry name" value="Kelch_1"/>
</dbReference>
<accession>A0A6G0YCY6</accession>
<dbReference type="SUPFAM" id="SSF117281">
    <property type="entry name" value="Kelch motif"/>
    <property type="match status" value="2"/>
</dbReference>
<dbReference type="PANTHER" id="PTHR24412">
    <property type="entry name" value="KELCH PROTEIN"/>
    <property type="match status" value="1"/>
</dbReference>
<evidence type="ECO:0000256" key="7">
    <source>
        <dbReference type="ARBA" id="ARBA00043912"/>
    </source>
</evidence>
<keyword evidence="5" id="KW-0833">Ubl conjugation pathway</keyword>
<comment type="pathway">
    <text evidence="1">Protein modification; protein ubiquitination.</text>
</comment>
<dbReference type="GO" id="GO:0016567">
    <property type="term" value="P:protein ubiquitination"/>
    <property type="evidence" value="ECO:0007669"/>
    <property type="project" value="UniProtKB-UniPathway"/>
</dbReference>
<evidence type="ECO:0000256" key="1">
    <source>
        <dbReference type="ARBA" id="ARBA00004906"/>
    </source>
</evidence>
<dbReference type="Gene3D" id="2.120.10.80">
    <property type="entry name" value="Kelch-type beta propeller"/>
    <property type="match status" value="1"/>
</dbReference>
<evidence type="ECO:0000256" key="6">
    <source>
        <dbReference type="ARBA" id="ARBA00023203"/>
    </source>
</evidence>